<dbReference type="Pfam" id="PF13848">
    <property type="entry name" value="Thioredoxin_6"/>
    <property type="match status" value="1"/>
</dbReference>
<evidence type="ECO:0000256" key="4">
    <source>
        <dbReference type="ARBA" id="ARBA00012723"/>
    </source>
</evidence>
<evidence type="ECO:0000256" key="13">
    <source>
        <dbReference type="RuleBase" id="RU361130"/>
    </source>
</evidence>
<keyword evidence="8 11" id="KW-1015">Disulfide bond</keyword>
<dbReference type="AlphaFoldDB" id="A0AA85K8Y0"/>
<dbReference type="WBParaSite" id="TREG1_81170.1">
    <property type="protein sequence ID" value="TREG1_81170.1"/>
    <property type="gene ID" value="TREG1_81170"/>
</dbReference>
<dbReference type="Gene3D" id="3.40.30.10">
    <property type="entry name" value="Glutaredoxin"/>
    <property type="match status" value="4"/>
</dbReference>
<feature type="domain" description="Thioredoxin" evidence="14">
    <location>
        <begin position="9"/>
        <end position="125"/>
    </location>
</feature>
<protein>
    <recommendedName>
        <fullName evidence="4 13">Protein disulfide-isomerase</fullName>
        <ecNumber evidence="4 13">5.3.4.1</ecNumber>
    </recommendedName>
</protein>
<dbReference type="CDD" id="cd02961">
    <property type="entry name" value="PDI_a_family"/>
    <property type="match status" value="1"/>
</dbReference>
<evidence type="ECO:0000313" key="16">
    <source>
        <dbReference type="WBParaSite" id="TREG1_81170.1"/>
    </source>
</evidence>
<feature type="domain" description="Thioredoxin" evidence="14">
    <location>
        <begin position="347"/>
        <end position="468"/>
    </location>
</feature>
<evidence type="ECO:0000256" key="9">
    <source>
        <dbReference type="ARBA" id="ARBA00023235"/>
    </source>
</evidence>
<keyword evidence="7" id="KW-0256">Endoplasmic reticulum</keyword>
<evidence type="ECO:0000256" key="2">
    <source>
        <dbReference type="ARBA" id="ARBA00004319"/>
    </source>
</evidence>
<dbReference type="GO" id="GO:0006457">
    <property type="term" value="P:protein folding"/>
    <property type="evidence" value="ECO:0007669"/>
    <property type="project" value="TreeGrafter"/>
</dbReference>
<reference evidence="16" key="2">
    <citation type="submission" date="2023-11" db="UniProtKB">
        <authorList>
            <consortium name="WormBaseParasite"/>
        </authorList>
    </citation>
    <scope>IDENTIFICATION</scope>
</reference>
<comment type="subcellular location">
    <subcellularLocation>
        <location evidence="2">Endoplasmic reticulum lumen</location>
    </subcellularLocation>
</comment>
<feature type="disulfide bond" description="Redox-active" evidence="11">
    <location>
        <begin position="46"/>
        <end position="49"/>
    </location>
</feature>
<comment type="similarity">
    <text evidence="3 12">Belongs to the protein disulfide isomerase family.</text>
</comment>
<dbReference type="PANTHER" id="PTHR18929">
    <property type="entry name" value="PROTEIN DISULFIDE ISOMERASE"/>
    <property type="match status" value="1"/>
</dbReference>
<dbReference type="Pfam" id="PF00085">
    <property type="entry name" value="Thioredoxin"/>
    <property type="match status" value="2"/>
</dbReference>
<sequence>MYSLVSFLLIFGFVSCDKVLELNEDNFESEIKSRPLTLVKFYAPWCGHCKQLAPAFKSAADIIAEKSDSITLAKVDCTVHQNLCSKYKVDGYPTLKIFRNGELDSDYEGPRSSDGIVKYVLSRAGPASKEISVAAEVEAVVSDSMPTVVAFIKSASDPLAATFLDLAKTMIDDAVFSHSHSNIFENSGDNEIRVYLPKRLRTKLESDFSTYKGDLSKQSIKTWIRKNGHGLVGYRSPKDSFYFRDSNLVVIYNNQSIESYPAGVKYWRNRLLKTLKDQTEKFKDFTFAYSFSDDFSHELSEFGLDSGEFPAARIRSSDSKKYKLDKFSLNSFIEFVNKFKEGSLSPYLKTEPLPSDETTAVKKLVALNFDEIVNDEKKDVMVVFHAPWCGHCQNLMPKYEEAAKKLKDESNVILAAMDATANDVPSPYVVSGFPTIYFVPKAKKSSPVQYQGGRTTEDIIKYIAREATDELSCYDRSGNEKKKEL</sequence>
<feature type="signal peptide" evidence="13">
    <location>
        <begin position="1"/>
        <end position="16"/>
    </location>
</feature>
<dbReference type="NCBIfam" id="TIGR01130">
    <property type="entry name" value="ER_PDI_fam"/>
    <property type="match status" value="1"/>
</dbReference>
<dbReference type="PANTHER" id="PTHR18929:SF132">
    <property type="entry name" value="PROTEIN DISULFIDE-ISOMERASE A3"/>
    <property type="match status" value="1"/>
</dbReference>
<evidence type="ECO:0000256" key="7">
    <source>
        <dbReference type="ARBA" id="ARBA00022824"/>
    </source>
</evidence>
<dbReference type="EC" id="5.3.4.1" evidence="4 13"/>
<dbReference type="GO" id="GO:0005788">
    <property type="term" value="C:endoplasmic reticulum lumen"/>
    <property type="evidence" value="ECO:0007669"/>
    <property type="project" value="UniProtKB-SubCell"/>
</dbReference>
<dbReference type="InterPro" id="IPR005788">
    <property type="entry name" value="PDI_thioredoxin-like_dom"/>
</dbReference>
<evidence type="ECO:0000256" key="6">
    <source>
        <dbReference type="ARBA" id="ARBA00022737"/>
    </source>
</evidence>
<dbReference type="FunFam" id="3.40.30.10:FF:000017">
    <property type="entry name" value="Protein disulfide-isomerase A4"/>
    <property type="match status" value="1"/>
</dbReference>
<dbReference type="InterPro" id="IPR036249">
    <property type="entry name" value="Thioredoxin-like_sf"/>
</dbReference>
<reference evidence="15" key="1">
    <citation type="submission" date="2022-06" db="EMBL/GenBank/DDBJ databases">
        <authorList>
            <person name="Berger JAMES D."/>
            <person name="Berger JAMES D."/>
        </authorList>
    </citation>
    <scope>NUCLEOTIDE SEQUENCE [LARGE SCALE GENOMIC DNA]</scope>
</reference>
<dbReference type="NCBIfam" id="TIGR01126">
    <property type="entry name" value="pdi_dom"/>
    <property type="match status" value="2"/>
</dbReference>
<evidence type="ECO:0000256" key="11">
    <source>
        <dbReference type="PIRSR" id="PIRSR605792-51"/>
    </source>
</evidence>
<keyword evidence="15" id="KW-1185">Reference proteome</keyword>
<keyword evidence="10 11" id="KW-0676">Redox-active center</keyword>
<dbReference type="InterPro" id="IPR005792">
    <property type="entry name" value="Prot_disulphide_isomerase"/>
</dbReference>
<dbReference type="CDD" id="cd02981">
    <property type="entry name" value="PDI_b_family"/>
    <property type="match status" value="1"/>
</dbReference>
<dbReference type="GO" id="GO:0034976">
    <property type="term" value="P:response to endoplasmic reticulum stress"/>
    <property type="evidence" value="ECO:0007669"/>
    <property type="project" value="TreeGrafter"/>
</dbReference>
<evidence type="ECO:0000256" key="12">
    <source>
        <dbReference type="RuleBase" id="RU004208"/>
    </source>
</evidence>
<evidence type="ECO:0000256" key="10">
    <source>
        <dbReference type="ARBA" id="ARBA00023284"/>
    </source>
</evidence>
<evidence type="ECO:0000259" key="14">
    <source>
        <dbReference type="PROSITE" id="PS51352"/>
    </source>
</evidence>
<keyword evidence="9 13" id="KW-0413">Isomerase</keyword>
<dbReference type="PRINTS" id="PR00421">
    <property type="entry name" value="THIOREDOXIN"/>
</dbReference>
<evidence type="ECO:0000256" key="8">
    <source>
        <dbReference type="ARBA" id="ARBA00023157"/>
    </source>
</evidence>
<organism evidence="15 16">
    <name type="scientific">Trichobilharzia regenti</name>
    <name type="common">Nasal bird schistosome</name>
    <dbReference type="NCBI Taxonomy" id="157069"/>
    <lineage>
        <taxon>Eukaryota</taxon>
        <taxon>Metazoa</taxon>
        <taxon>Spiralia</taxon>
        <taxon>Lophotrochozoa</taxon>
        <taxon>Platyhelminthes</taxon>
        <taxon>Trematoda</taxon>
        <taxon>Digenea</taxon>
        <taxon>Strigeidida</taxon>
        <taxon>Schistosomatoidea</taxon>
        <taxon>Schistosomatidae</taxon>
        <taxon>Trichobilharzia</taxon>
    </lineage>
</organism>
<evidence type="ECO:0000313" key="15">
    <source>
        <dbReference type="Proteomes" id="UP000050795"/>
    </source>
</evidence>
<dbReference type="GO" id="GO:0003756">
    <property type="term" value="F:protein disulfide isomerase activity"/>
    <property type="evidence" value="ECO:0007669"/>
    <property type="project" value="UniProtKB-EC"/>
</dbReference>
<name>A0AA85K8Y0_TRIRE</name>
<dbReference type="CDD" id="cd02995">
    <property type="entry name" value="PDI_a_PDI_a'_C"/>
    <property type="match status" value="1"/>
</dbReference>
<feature type="chain" id="PRO_5041517955" description="Protein disulfide-isomerase" evidence="13">
    <location>
        <begin position="17"/>
        <end position="485"/>
    </location>
</feature>
<evidence type="ECO:0000256" key="5">
    <source>
        <dbReference type="ARBA" id="ARBA00022729"/>
    </source>
</evidence>
<keyword evidence="5 13" id="KW-0732">Signal</keyword>
<comment type="catalytic activity">
    <reaction evidence="1 13">
        <text>Catalyzes the rearrangement of -S-S- bonds in proteins.</text>
        <dbReference type="EC" id="5.3.4.1"/>
    </reaction>
</comment>
<proteinExistence type="inferred from homology"/>
<accession>A0AA85K8Y0</accession>
<keyword evidence="6" id="KW-0677">Repeat</keyword>
<feature type="disulfide bond" description="Redox-active" evidence="11">
    <location>
        <begin position="389"/>
        <end position="392"/>
    </location>
</feature>
<dbReference type="Proteomes" id="UP000050795">
    <property type="component" value="Unassembled WGS sequence"/>
</dbReference>
<evidence type="ECO:0000256" key="3">
    <source>
        <dbReference type="ARBA" id="ARBA00006347"/>
    </source>
</evidence>
<dbReference type="PROSITE" id="PS00194">
    <property type="entry name" value="THIOREDOXIN_1"/>
    <property type="match status" value="2"/>
</dbReference>
<evidence type="ECO:0000256" key="1">
    <source>
        <dbReference type="ARBA" id="ARBA00001182"/>
    </source>
</evidence>
<dbReference type="SUPFAM" id="SSF52833">
    <property type="entry name" value="Thioredoxin-like"/>
    <property type="match status" value="4"/>
</dbReference>
<dbReference type="InterPro" id="IPR017937">
    <property type="entry name" value="Thioredoxin_CS"/>
</dbReference>
<dbReference type="PROSITE" id="PS51352">
    <property type="entry name" value="THIOREDOXIN_2"/>
    <property type="match status" value="2"/>
</dbReference>
<dbReference type="InterPro" id="IPR013766">
    <property type="entry name" value="Thioredoxin_domain"/>
</dbReference>